<dbReference type="InterPro" id="IPR002355">
    <property type="entry name" value="Cu_oxidase_Cu_BS"/>
</dbReference>
<gene>
    <name evidence="7" type="ORF">FRACYDRAFT_262152</name>
</gene>
<reference evidence="7 8" key="1">
    <citation type="submission" date="2016-09" db="EMBL/GenBank/DDBJ databases">
        <title>Extensive genetic diversity and differential bi-allelic expression allows diatom success in the polar Southern Ocean.</title>
        <authorList>
            <consortium name="DOE Joint Genome Institute"/>
            <person name="Mock T."/>
            <person name="Otillar R.P."/>
            <person name="Strauss J."/>
            <person name="Dupont C."/>
            <person name="Frickenhaus S."/>
            <person name="Maumus F."/>
            <person name="Mcmullan M."/>
            <person name="Sanges R."/>
            <person name="Schmutz J."/>
            <person name="Toseland A."/>
            <person name="Valas R."/>
            <person name="Veluchamy A."/>
            <person name="Ward B.J."/>
            <person name="Allen A."/>
            <person name="Barry K."/>
            <person name="Falciatore A."/>
            <person name="Ferrante M."/>
            <person name="Fortunato A.E."/>
            <person name="Gloeckner G."/>
            <person name="Gruber A."/>
            <person name="Hipkin R."/>
            <person name="Janech M."/>
            <person name="Kroth P."/>
            <person name="Leese F."/>
            <person name="Lindquist E."/>
            <person name="Lyon B.R."/>
            <person name="Martin J."/>
            <person name="Mayer C."/>
            <person name="Parker M."/>
            <person name="Quesneville H."/>
            <person name="Raymond J."/>
            <person name="Uhlig C."/>
            <person name="Valentin K.U."/>
            <person name="Worden A.Z."/>
            <person name="Armbrust E.V."/>
            <person name="Bowler C."/>
            <person name="Green B."/>
            <person name="Moulton V."/>
            <person name="Van Oosterhout C."/>
            <person name="Grigoriev I."/>
        </authorList>
    </citation>
    <scope>NUCLEOTIDE SEQUENCE [LARGE SCALE GENOMIC DNA]</scope>
    <source>
        <strain evidence="7 8">CCMP1102</strain>
    </source>
</reference>
<protein>
    <recommendedName>
        <fullName evidence="9">Multicopper oxidase</fullName>
    </recommendedName>
</protein>
<organism evidence="7 8">
    <name type="scientific">Fragilariopsis cylindrus CCMP1102</name>
    <dbReference type="NCBI Taxonomy" id="635003"/>
    <lineage>
        <taxon>Eukaryota</taxon>
        <taxon>Sar</taxon>
        <taxon>Stramenopiles</taxon>
        <taxon>Ochrophyta</taxon>
        <taxon>Bacillariophyta</taxon>
        <taxon>Bacillariophyceae</taxon>
        <taxon>Bacillariophycidae</taxon>
        <taxon>Bacillariales</taxon>
        <taxon>Bacillariaceae</taxon>
        <taxon>Fragilariopsis</taxon>
    </lineage>
</organism>
<dbReference type="InterPro" id="IPR011706">
    <property type="entry name" value="Cu-oxidase_C"/>
</dbReference>
<dbReference type="InterPro" id="IPR008972">
    <property type="entry name" value="Cupredoxin"/>
</dbReference>
<evidence type="ECO:0000313" key="8">
    <source>
        <dbReference type="Proteomes" id="UP000095751"/>
    </source>
</evidence>
<dbReference type="GO" id="GO:0005507">
    <property type="term" value="F:copper ion binding"/>
    <property type="evidence" value="ECO:0007669"/>
    <property type="project" value="InterPro"/>
</dbReference>
<dbReference type="SUPFAM" id="SSF49503">
    <property type="entry name" value="Cupredoxins"/>
    <property type="match status" value="2"/>
</dbReference>
<keyword evidence="8" id="KW-1185">Reference proteome</keyword>
<proteinExistence type="inferred from homology"/>
<accession>A0A1E7F4W7</accession>
<dbReference type="Pfam" id="PF07732">
    <property type="entry name" value="Cu-oxidase_3"/>
    <property type="match status" value="1"/>
</dbReference>
<keyword evidence="3" id="KW-0560">Oxidoreductase</keyword>
<dbReference type="PANTHER" id="PTHR11709">
    <property type="entry name" value="MULTI-COPPER OXIDASE"/>
    <property type="match status" value="1"/>
</dbReference>
<evidence type="ECO:0000313" key="7">
    <source>
        <dbReference type="EMBL" id="OEU13196.1"/>
    </source>
</evidence>
<dbReference type="InterPro" id="IPR045087">
    <property type="entry name" value="Cu-oxidase_fam"/>
</dbReference>
<evidence type="ECO:0000256" key="4">
    <source>
        <dbReference type="SAM" id="Phobius"/>
    </source>
</evidence>
<dbReference type="AlphaFoldDB" id="A0A1E7F4W7"/>
<dbReference type="PROSITE" id="PS00080">
    <property type="entry name" value="MULTICOPPER_OXIDASE2"/>
    <property type="match status" value="1"/>
</dbReference>
<keyword evidence="4" id="KW-1133">Transmembrane helix</keyword>
<dbReference type="InterPro" id="IPR011707">
    <property type="entry name" value="Cu-oxidase-like_N"/>
</dbReference>
<feature type="domain" description="Plastocyanin-like" evidence="5">
    <location>
        <begin position="472"/>
        <end position="588"/>
    </location>
</feature>
<dbReference type="Pfam" id="PF07731">
    <property type="entry name" value="Cu-oxidase_2"/>
    <property type="match status" value="1"/>
</dbReference>
<dbReference type="InParanoid" id="A0A1E7F4W7"/>
<dbReference type="Proteomes" id="UP000095751">
    <property type="component" value="Unassembled WGS sequence"/>
</dbReference>
<dbReference type="OrthoDB" id="40037at2759"/>
<dbReference type="GO" id="GO:0016491">
    <property type="term" value="F:oxidoreductase activity"/>
    <property type="evidence" value="ECO:0007669"/>
    <property type="project" value="UniProtKB-KW"/>
</dbReference>
<dbReference type="PANTHER" id="PTHR11709:SF518">
    <property type="entry name" value="MULTICOPPER OXIDASE"/>
    <property type="match status" value="1"/>
</dbReference>
<evidence type="ECO:0000256" key="3">
    <source>
        <dbReference type="ARBA" id="ARBA00023002"/>
    </source>
</evidence>
<keyword evidence="4" id="KW-0812">Transmembrane</keyword>
<dbReference type="KEGG" id="fcy:FRACYDRAFT_262152"/>
<name>A0A1E7F4W7_9STRA</name>
<dbReference type="Gene3D" id="2.60.40.420">
    <property type="entry name" value="Cupredoxins - blue copper proteins"/>
    <property type="match status" value="2"/>
</dbReference>
<sequence length="608" mass="68366">MTNNKYGSLIIEKDENNEFLDTYNDGTLQIDRESQQLLVDDIANTILLVIFGVVAVVGSSYSLFGEGETMVISASASASSTDNSVVVNEIEVVDGNNNKSDNNDNNNDHEHSPFFNVTLPWKQVQMSDSHSLSSNSMNNHYKAVIEFCSDPTQDLYGYGLLGECIPGQTTVLIRMKPKQFYHLTLVNNGHIDTNLHTHGLHVSGVGTVDDVTRLVEPGKCITYDYNILDDADVGTYWYHPHRHPLTTRSAYGGAYGMLIVDETVNDYYPPQIENFLKHNEVLLQFSSMFNKKLPNATRSNKVNHQTKLDLTIQPEMYYYFRVSSVVYAESVNYVEFIPHNACDVRPIAYDGVYRSEIPHPGNSTNKHMMTVSSRVDLSVRCSEDAEIHFHQGAGPSDESKMVQIHLASSSSSSSTTIVTTNDDPTDVTLSPNFPSSPYWDMELETSWKPRRPYYMPNLADPKFKVDEKWHISMDDYFLNGTKGVSVNQVTWDPDVAIRTFDLGQLIEFPIMLSQSHPYHAHINRMQIVEPGGCGGRFEEGEYFDTIVQSSDKKECNVRQKFFDFAGRIVIHCHRFGHEDQGMMTWIDVLGGHGHGMSGAPQTNCSAVL</sequence>
<comment type="similarity">
    <text evidence="1">Belongs to the multicopper oxidase family.</text>
</comment>
<evidence type="ECO:0000259" key="5">
    <source>
        <dbReference type="Pfam" id="PF07731"/>
    </source>
</evidence>
<feature type="domain" description="Plastocyanin-like" evidence="6">
    <location>
        <begin position="173"/>
        <end position="262"/>
    </location>
</feature>
<evidence type="ECO:0008006" key="9">
    <source>
        <dbReference type="Google" id="ProtNLM"/>
    </source>
</evidence>
<evidence type="ECO:0000259" key="6">
    <source>
        <dbReference type="Pfam" id="PF07732"/>
    </source>
</evidence>
<keyword evidence="2" id="KW-0479">Metal-binding</keyword>
<evidence type="ECO:0000256" key="1">
    <source>
        <dbReference type="ARBA" id="ARBA00010609"/>
    </source>
</evidence>
<feature type="transmembrane region" description="Helical" evidence="4">
    <location>
        <begin position="42"/>
        <end position="64"/>
    </location>
</feature>
<evidence type="ECO:0000256" key="2">
    <source>
        <dbReference type="ARBA" id="ARBA00022723"/>
    </source>
</evidence>
<dbReference type="EMBL" id="KV784361">
    <property type="protein sequence ID" value="OEU13196.1"/>
    <property type="molecule type" value="Genomic_DNA"/>
</dbReference>
<keyword evidence="4" id="KW-0472">Membrane</keyword>